<organism evidence="1">
    <name type="scientific">Saccharolobus solfataricus (strain ATCC 35092 / DSM 1617 / JCM 11322 / P2)</name>
    <name type="common">Sulfolobus solfataricus</name>
    <dbReference type="NCBI Taxonomy" id="273057"/>
    <lineage>
        <taxon>Archaea</taxon>
        <taxon>Thermoproteota</taxon>
        <taxon>Thermoprotei</taxon>
        <taxon>Sulfolobales</taxon>
        <taxon>Sulfolobaceae</taxon>
        <taxon>Saccharolobus</taxon>
    </lineage>
</organism>
<geneLocation type="plasmid" evidence="1">
    <name>pMGB1</name>
</geneLocation>
<accession>S6DLZ1</accession>
<dbReference type="EMBL" id="HG008922">
    <property type="protein sequence ID" value="CDF66422.1"/>
    <property type="molecule type" value="Genomic_DNA"/>
</dbReference>
<dbReference type="RefSeq" id="WP_020936620.1">
    <property type="nucleotide sequence ID" value="NC_021914.1"/>
</dbReference>
<reference evidence="1" key="2">
    <citation type="submission" date="2013-05" db="EMBL/GenBank/DDBJ databases">
        <authorList>
            <person name="Garrett R."/>
        </authorList>
    </citation>
    <scope>NUCLEOTIDE SEQUENCE</scope>
    <source>
        <strain evidence="1">P2</strain>
        <plasmid evidence="1">pMGB1</plasmid>
    </source>
</reference>
<proteinExistence type="predicted"/>
<dbReference type="AlphaFoldDB" id="S6DLZ1"/>
<protein>
    <submittedName>
        <fullName evidence="1">Conserved conjugative plasmid protein</fullName>
    </submittedName>
</protein>
<evidence type="ECO:0000313" key="1">
    <source>
        <dbReference type="EMBL" id="CDF66422.1"/>
    </source>
</evidence>
<keyword evidence="1" id="KW-0614">Plasmid</keyword>
<name>S6DLZ1_SACS2</name>
<sequence>MEECTIITNHEGFLVNSCTGEVVDFENYSSTDYSSLQYYERVSSSARKREENEIRDMKKIVLNYLLSIMTEKEKDEFYRILNQTEKHGKAEAALYLAIYEHILAKESKQVRREYLKFLKSRGIGRYAIRQRKKLLRQMLKEDPVVIYIYYEYQGNKEEALRVYELLKKHNLAYGNAKKRKQILLKYLNDKKLLNEVLEKEKIEELRNTVLLLNIRDFESVSFI</sequence>
<reference evidence="1" key="1">
    <citation type="journal article" date="2012" name="Mol. Microbiol.">
        <title>Selective and hyperactive uptake of foreign DNA by adaptive immune systems of an archaeon via two distinct mechanisms.</title>
        <authorList>
            <person name="Erdmann S."/>
            <person name="Garrett R.A."/>
        </authorList>
    </citation>
    <scope>NUCLEOTIDE SEQUENCE [LARGE SCALE GENOMIC DNA]</scope>
    <source>
        <strain evidence="1">P2</strain>
        <plasmid evidence="1">pMGB1</plasmid>
    </source>
</reference>